<proteinExistence type="predicted"/>
<keyword evidence="1" id="KW-0472">Membrane</keyword>
<feature type="transmembrane region" description="Helical" evidence="1">
    <location>
        <begin position="109"/>
        <end position="129"/>
    </location>
</feature>
<sequence length="225" mass="26121">MLLQLRPADGGMLYTETNLDHFFPEPFNMVTSALFLIPALYWIIKMKGFDRQYTFLSIAMYFLLIACIGSTTYHGLRRWAFFIYLDWVPIALLCLLASVYFWYKLLGKWYYGALALVVFVGVVFGIRTLMPLGDMQLAISLNYGVMVTMIVLPLTLLLIRMKGHNAWLVVFSLLAFATALFFRIADKWQWLSIGTHFLWHFFGAIATTVIFIFIYRLKAFKADRQ</sequence>
<accession>A0A1S9P6V1</accession>
<dbReference type="OrthoDB" id="946254at2"/>
<feature type="transmembrane region" description="Helical" evidence="1">
    <location>
        <begin position="197"/>
        <end position="215"/>
    </location>
</feature>
<dbReference type="RefSeq" id="WP_078351636.1">
    <property type="nucleotide sequence ID" value="NZ_MBTF01000039.1"/>
</dbReference>
<name>A0A1S9P6V1_9SPHI</name>
<feature type="transmembrane region" description="Helical" evidence="1">
    <location>
        <begin position="166"/>
        <end position="185"/>
    </location>
</feature>
<feature type="transmembrane region" description="Helical" evidence="1">
    <location>
        <begin position="79"/>
        <end position="102"/>
    </location>
</feature>
<feature type="transmembrane region" description="Helical" evidence="1">
    <location>
        <begin position="141"/>
        <end position="159"/>
    </location>
</feature>
<evidence type="ECO:0008006" key="4">
    <source>
        <dbReference type="Google" id="ProtNLM"/>
    </source>
</evidence>
<keyword evidence="1" id="KW-1133">Transmembrane helix</keyword>
<evidence type="ECO:0000313" key="3">
    <source>
        <dbReference type="Proteomes" id="UP000189739"/>
    </source>
</evidence>
<gene>
    <name evidence="2" type="ORF">BC343_19105</name>
</gene>
<organism evidence="2 3">
    <name type="scientific">Mucilaginibacter pedocola</name>
    <dbReference type="NCBI Taxonomy" id="1792845"/>
    <lineage>
        <taxon>Bacteria</taxon>
        <taxon>Pseudomonadati</taxon>
        <taxon>Bacteroidota</taxon>
        <taxon>Sphingobacteriia</taxon>
        <taxon>Sphingobacteriales</taxon>
        <taxon>Sphingobacteriaceae</taxon>
        <taxon>Mucilaginibacter</taxon>
    </lineage>
</organism>
<feature type="transmembrane region" description="Helical" evidence="1">
    <location>
        <begin position="53"/>
        <end position="73"/>
    </location>
</feature>
<keyword evidence="3" id="KW-1185">Reference proteome</keyword>
<evidence type="ECO:0000313" key="2">
    <source>
        <dbReference type="EMBL" id="OOQ56675.1"/>
    </source>
</evidence>
<evidence type="ECO:0000256" key="1">
    <source>
        <dbReference type="SAM" id="Phobius"/>
    </source>
</evidence>
<dbReference type="EMBL" id="MBTF01000039">
    <property type="protein sequence ID" value="OOQ56675.1"/>
    <property type="molecule type" value="Genomic_DNA"/>
</dbReference>
<keyword evidence="1" id="KW-0812">Transmembrane</keyword>
<reference evidence="2 3" key="1">
    <citation type="submission" date="2016-07" db="EMBL/GenBank/DDBJ databases">
        <title>Genomic analysis of zinc-resistant bacterium Mucilaginibacter pedocola TBZ30.</title>
        <authorList>
            <person name="Huang J."/>
            <person name="Tang J."/>
        </authorList>
    </citation>
    <scope>NUCLEOTIDE SEQUENCE [LARGE SCALE GENOMIC DNA]</scope>
    <source>
        <strain evidence="2 3">TBZ30</strain>
    </source>
</reference>
<dbReference type="Proteomes" id="UP000189739">
    <property type="component" value="Unassembled WGS sequence"/>
</dbReference>
<protein>
    <recommendedName>
        <fullName evidence="4">Hemolysin III</fullName>
    </recommendedName>
</protein>
<feature type="transmembrane region" description="Helical" evidence="1">
    <location>
        <begin position="27"/>
        <end position="44"/>
    </location>
</feature>
<dbReference type="AlphaFoldDB" id="A0A1S9P6V1"/>
<comment type="caution">
    <text evidence="2">The sequence shown here is derived from an EMBL/GenBank/DDBJ whole genome shotgun (WGS) entry which is preliminary data.</text>
</comment>